<dbReference type="GO" id="GO:0003700">
    <property type="term" value="F:DNA-binding transcription factor activity"/>
    <property type="evidence" value="ECO:0007669"/>
    <property type="project" value="InterPro"/>
</dbReference>
<dbReference type="KEGG" id="tco:Theco_2873"/>
<dbReference type="STRING" id="717605.Theco_2873"/>
<evidence type="ECO:0000313" key="7">
    <source>
        <dbReference type="Proteomes" id="UP000010795"/>
    </source>
</evidence>
<dbReference type="PANTHER" id="PTHR30126">
    <property type="entry name" value="HTH-TYPE TRANSCRIPTIONAL REGULATOR"/>
    <property type="match status" value="1"/>
</dbReference>
<keyword evidence="2" id="KW-0805">Transcription regulation</keyword>
<proteinExistence type="inferred from homology"/>
<sequence>MDLKAIKTFHLIAKYESFIRAAEELNYSPSAVTMQIRKLESDMGVTLIERGKPFRLTEAGRLFREQSLPLIRHMEQLQAIMADWETGEAGHVRLGVTEPTASHRLPLLLKTFLERHPNIRVSVDIADTPTLTDRVLRGDLDLALCSSPDTGEELYYEALFKEPFAALLPEDHPLAGKTAIDAGDFREHRLLVTSAACPYRRKLEMTLKDAGNVPTDVMEIGSMTALKFYVAGGLGIALVPEISLEPLPPGTVVRPLAGDLSIDMAFGMLYPKTGAPFTRAASRLYRFLKDELRQNALNPIDVSDDSPIESR</sequence>
<dbReference type="Gene3D" id="3.40.190.10">
    <property type="entry name" value="Periplasmic binding protein-like II"/>
    <property type="match status" value="2"/>
</dbReference>
<dbReference type="Pfam" id="PF00126">
    <property type="entry name" value="HTH_1"/>
    <property type="match status" value="1"/>
</dbReference>
<keyword evidence="3" id="KW-0238">DNA-binding</keyword>
<feature type="domain" description="HTH lysR-type" evidence="5">
    <location>
        <begin position="1"/>
        <end position="57"/>
    </location>
</feature>
<dbReference type="SUPFAM" id="SSF53850">
    <property type="entry name" value="Periplasmic binding protein-like II"/>
    <property type="match status" value="1"/>
</dbReference>
<dbReference type="EMBL" id="CP003255">
    <property type="protein sequence ID" value="AGA58957.1"/>
    <property type="molecule type" value="Genomic_DNA"/>
</dbReference>
<dbReference type="InterPro" id="IPR036388">
    <property type="entry name" value="WH-like_DNA-bd_sf"/>
</dbReference>
<dbReference type="OrthoDB" id="9803735at2"/>
<dbReference type="PANTHER" id="PTHR30126:SF40">
    <property type="entry name" value="HTH-TYPE TRANSCRIPTIONAL REGULATOR GLTR"/>
    <property type="match status" value="1"/>
</dbReference>
<keyword evidence="7" id="KW-1185">Reference proteome</keyword>
<dbReference type="GO" id="GO:0000976">
    <property type="term" value="F:transcription cis-regulatory region binding"/>
    <property type="evidence" value="ECO:0007669"/>
    <property type="project" value="TreeGrafter"/>
</dbReference>
<dbReference type="HOGENOM" id="CLU_039613_6_1_9"/>
<dbReference type="eggNOG" id="COG0583">
    <property type="taxonomic scope" value="Bacteria"/>
</dbReference>
<dbReference type="CDD" id="cd05466">
    <property type="entry name" value="PBP2_LTTR_substrate"/>
    <property type="match status" value="1"/>
</dbReference>
<reference evidence="7" key="1">
    <citation type="submission" date="2012-01" db="EMBL/GenBank/DDBJ databases">
        <title>Complete sequence of chromosome of Thermobacillus composti KWC4.</title>
        <authorList>
            <person name="Lucas S."/>
            <person name="Han J."/>
            <person name="Lapidus A."/>
            <person name="Cheng J.-F."/>
            <person name="Goodwin L."/>
            <person name="Pitluck S."/>
            <person name="Peters L."/>
            <person name="Ovchinnikova G."/>
            <person name="Teshima H."/>
            <person name="Detter J.C."/>
            <person name="Han C."/>
            <person name="Tapia R."/>
            <person name="Land M."/>
            <person name="Hauser L."/>
            <person name="Kyrpides N."/>
            <person name="Ivanova N."/>
            <person name="Pagani I."/>
            <person name="Anderson I."/>
            <person name="Woyke T."/>
        </authorList>
    </citation>
    <scope>NUCLEOTIDE SEQUENCE [LARGE SCALE GENOMIC DNA]</scope>
    <source>
        <strain evidence="7">DSM 18247 / JCM 13945 / KWC4</strain>
    </source>
</reference>
<dbReference type="Pfam" id="PF03466">
    <property type="entry name" value="LysR_substrate"/>
    <property type="match status" value="1"/>
</dbReference>
<dbReference type="PRINTS" id="PR00039">
    <property type="entry name" value="HTHLYSR"/>
</dbReference>
<dbReference type="PROSITE" id="PS50931">
    <property type="entry name" value="HTH_LYSR"/>
    <property type="match status" value="1"/>
</dbReference>
<evidence type="ECO:0000259" key="5">
    <source>
        <dbReference type="PROSITE" id="PS50931"/>
    </source>
</evidence>
<keyword evidence="4" id="KW-0804">Transcription</keyword>
<dbReference type="Proteomes" id="UP000010795">
    <property type="component" value="Chromosome"/>
</dbReference>
<dbReference type="InterPro" id="IPR000847">
    <property type="entry name" value="LysR_HTH_N"/>
</dbReference>
<dbReference type="RefSeq" id="WP_015255696.1">
    <property type="nucleotide sequence ID" value="NC_019897.1"/>
</dbReference>
<gene>
    <name evidence="6" type="ordered locus">Theco_2873</name>
</gene>
<accession>L0EGN7</accession>
<evidence type="ECO:0000256" key="1">
    <source>
        <dbReference type="ARBA" id="ARBA00009437"/>
    </source>
</evidence>
<dbReference type="AlphaFoldDB" id="L0EGN7"/>
<name>L0EGN7_THECK</name>
<dbReference type="SUPFAM" id="SSF46785">
    <property type="entry name" value="Winged helix' DNA-binding domain"/>
    <property type="match status" value="1"/>
</dbReference>
<evidence type="ECO:0000256" key="3">
    <source>
        <dbReference type="ARBA" id="ARBA00023125"/>
    </source>
</evidence>
<protein>
    <submittedName>
        <fullName evidence="6">Transcriptional regulator</fullName>
    </submittedName>
</protein>
<evidence type="ECO:0000256" key="2">
    <source>
        <dbReference type="ARBA" id="ARBA00023015"/>
    </source>
</evidence>
<dbReference type="Gene3D" id="1.10.10.10">
    <property type="entry name" value="Winged helix-like DNA-binding domain superfamily/Winged helix DNA-binding domain"/>
    <property type="match status" value="1"/>
</dbReference>
<dbReference type="InterPro" id="IPR005119">
    <property type="entry name" value="LysR_subst-bd"/>
</dbReference>
<evidence type="ECO:0000313" key="6">
    <source>
        <dbReference type="EMBL" id="AGA58957.1"/>
    </source>
</evidence>
<organism evidence="6 7">
    <name type="scientific">Thermobacillus composti (strain DSM 18247 / JCM 13945 / KWC4)</name>
    <dbReference type="NCBI Taxonomy" id="717605"/>
    <lineage>
        <taxon>Bacteria</taxon>
        <taxon>Bacillati</taxon>
        <taxon>Bacillota</taxon>
        <taxon>Bacilli</taxon>
        <taxon>Bacillales</taxon>
        <taxon>Paenibacillaceae</taxon>
        <taxon>Thermobacillus</taxon>
    </lineage>
</organism>
<evidence type="ECO:0000256" key="4">
    <source>
        <dbReference type="ARBA" id="ARBA00023163"/>
    </source>
</evidence>
<dbReference type="InterPro" id="IPR036390">
    <property type="entry name" value="WH_DNA-bd_sf"/>
</dbReference>
<comment type="similarity">
    <text evidence="1">Belongs to the LysR transcriptional regulatory family.</text>
</comment>